<evidence type="ECO:0000313" key="6">
    <source>
        <dbReference type="Proteomes" id="UP000001203"/>
    </source>
</evidence>
<evidence type="ECO:0000256" key="2">
    <source>
        <dbReference type="ARBA" id="ARBA00008749"/>
    </source>
</evidence>
<feature type="transmembrane region" description="Helical" evidence="3">
    <location>
        <begin position="55"/>
        <end position="73"/>
    </location>
</feature>
<dbReference type="PANTHER" id="PTHR12879:SF8">
    <property type="entry name" value="SPHINGOLIPID DELTA(4)-DESATURASE DES1"/>
    <property type="match status" value="1"/>
</dbReference>
<dbReference type="GO" id="GO:0042284">
    <property type="term" value="F:sphingolipid delta-4 desaturase activity"/>
    <property type="evidence" value="ECO:0007669"/>
    <property type="project" value="TreeGrafter"/>
</dbReference>
<dbReference type="GO" id="GO:0046513">
    <property type="term" value="P:ceramide biosynthetic process"/>
    <property type="evidence" value="ECO:0007669"/>
    <property type="project" value="TreeGrafter"/>
</dbReference>
<dbReference type="KEGG" id="cyt:cce_3819"/>
<comment type="cofactor">
    <cofactor evidence="1">
        <name>Fe(2+)</name>
        <dbReference type="ChEBI" id="CHEBI:29033"/>
    </cofactor>
</comment>
<keyword evidence="3" id="KW-0812">Transmembrane</keyword>
<dbReference type="InterPro" id="IPR005804">
    <property type="entry name" value="FA_desaturase_dom"/>
</dbReference>
<keyword evidence="3" id="KW-0472">Membrane</keyword>
<dbReference type="HOGENOM" id="CLU_052920_1_0_3"/>
<keyword evidence="3" id="KW-1133">Transmembrane helix</keyword>
<protein>
    <submittedName>
        <fullName evidence="5">Hydrocarbon oxygenase</fullName>
    </submittedName>
</protein>
<keyword evidence="6" id="KW-1185">Reference proteome</keyword>
<feature type="transmembrane region" description="Helical" evidence="3">
    <location>
        <begin position="85"/>
        <end position="110"/>
    </location>
</feature>
<dbReference type="GO" id="GO:0016020">
    <property type="term" value="C:membrane"/>
    <property type="evidence" value="ECO:0007669"/>
    <property type="project" value="GOC"/>
</dbReference>
<reference evidence="5 6" key="1">
    <citation type="journal article" date="2008" name="Proc. Natl. Acad. Sci. U.S.A.">
        <title>The genome of Cyanothece 51142, a unicellular diazotrophic cyanobacterium important in the marine nitrogen cycle.</title>
        <authorList>
            <person name="Welsh E.A."/>
            <person name="Liberton M."/>
            <person name="Stoeckel J."/>
            <person name="Loh T."/>
            <person name="Elvitigala T."/>
            <person name="Wang C."/>
            <person name="Wollam A."/>
            <person name="Fulton R.S."/>
            <person name="Clifton S.W."/>
            <person name="Jacobs J.M."/>
            <person name="Aurora R."/>
            <person name="Ghosh B.K."/>
            <person name="Sherman L.A."/>
            <person name="Smith R.D."/>
            <person name="Wilson R.K."/>
            <person name="Pakrasi H.B."/>
        </authorList>
    </citation>
    <scope>NUCLEOTIDE SEQUENCE [LARGE SCALE GENOMIC DNA]</scope>
    <source>
        <strain evidence="6">ATCC 51142 / BH68</strain>
    </source>
</reference>
<proteinExistence type="inferred from homology"/>
<feature type="domain" description="Fatty acid desaturase" evidence="4">
    <location>
        <begin position="85"/>
        <end position="307"/>
    </location>
</feature>
<dbReference type="Proteomes" id="UP000001203">
    <property type="component" value="Chromosome circular"/>
</dbReference>
<dbReference type="Pfam" id="PF00487">
    <property type="entry name" value="FA_desaturase"/>
    <property type="match status" value="1"/>
</dbReference>
<dbReference type="STRING" id="43989.cce_3819"/>
<sequence>MSSRSFVAMAVSNPITLEQNFDRDTNQAKAYLLPQDVFSKDELAQLNQHSNVKGLVQLLGHLAIIMVTGFVWLDIDNLVIQIPSLIIYGFSIASMFAALHECVHYTAFAYHPFNEIVAWLAGLLSFYNSTFYRAYHIWHHRYTRIERKDPELTDLTPTNLWEYIWIISGIPWWVGKLQTHFLSATGQFQDFPYIRETAKAKIQRSVQLQLLIYLGAIAVSFYYRQAWFFFGWLLPLAVGQPILRCILLAEHTGCTLDANPFANTRTTLTILLIRRLMWNMSFHSEHHFCPSIPFHALGKAHLKLQPHLNNLTHGYLNFNIALIKSFFP</sequence>
<evidence type="ECO:0000313" key="5">
    <source>
        <dbReference type="EMBL" id="ACB53167.1"/>
    </source>
</evidence>
<comment type="similarity">
    <text evidence="2">Belongs to the fatty acid desaturase type 2 family.</text>
</comment>
<gene>
    <name evidence="5" type="primary">mocD</name>
    <name evidence="5" type="ordered locus">cce_3819</name>
</gene>
<accession>B1WNY8</accession>
<feature type="transmembrane region" description="Helical" evidence="3">
    <location>
        <begin position="116"/>
        <end position="135"/>
    </location>
</feature>
<dbReference type="eggNOG" id="COG3239">
    <property type="taxonomic scope" value="Bacteria"/>
</dbReference>
<dbReference type="AlphaFoldDB" id="B1WNY8"/>
<dbReference type="EMBL" id="CP000806">
    <property type="protein sequence ID" value="ACB53167.1"/>
    <property type="molecule type" value="Genomic_DNA"/>
</dbReference>
<organism evidence="5 6">
    <name type="scientific">Crocosphaera subtropica (strain ATCC 51142 / BH68)</name>
    <name type="common">Cyanothece sp. (strain ATCC 51142)</name>
    <dbReference type="NCBI Taxonomy" id="43989"/>
    <lineage>
        <taxon>Bacteria</taxon>
        <taxon>Bacillati</taxon>
        <taxon>Cyanobacteriota</taxon>
        <taxon>Cyanophyceae</taxon>
        <taxon>Oscillatoriophycideae</taxon>
        <taxon>Chroococcales</taxon>
        <taxon>Aphanothecaceae</taxon>
        <taxon>Crocosphaera</taxon>
        <taxon>Crocosphaera subtropica</taxon>
    </lineage>
</organism>
<feature type="transmembrane region" description="Helical" evidence="3">
    <location>
        <begin position="205"/>
        <end position="223"/>
    </location>
</feature>
<evidence type="ECO:0000256" key="1">
    <source>
        <dbReference type="ARBA" id="ARBA00001954"/>
    </source>
</evidence>
<evidence type="ECO:0000256" key="3">
    <source>
        <dbReference type="SAM" id="Phobius"/>
    </source>
</evidence>
<dbReference type="PANTHER" id="PTHR12879">
    <property type="entry name" value="SPHINGOLIPID DELTA 4 DESATURASE/C-4 HYDROXYLASE PROTEIN DES2"/>
    <property type="match status" value="1"/>
</dbReference>
<evidence type="ECO:0000259" key="4">
    <source>
        <dbReference type="Pfam" id="PF00487"/>
    </source>
</evidence>
<name>B1WNY8_CROS5</name>